<feature type="region of interest" description="Disordered" evidence="1">
    <location>
        <begin position="1"/>
        <end position="26"/>
    </location>
</feature>
<accession>A0A8K1D626</accession>
<proteinExistence type="predicted"/>
<feature type="non-terminal residue" evidence="2">
    <location>
        <position position="1"/>
    </location>
</feature>
<dbReference type="Proteomes" id="UP000796761">
    <property type="component" value="Unassembled WGS sequence"/>
</dbReference>
<organism evidence="2 3">
    <name type="scientific">Zosterops borbonicus</name>
    <dbReference type="NCBI Taxonomy" id="364589"/>
    <lineage>
        <taxon>Eukaryota</taxon>
        <taxon>Metazoa</taxon>
        <taxon>Chordata</taxon>
        <taxon>Craniata</taxon>
        <taxon>Vertebrata</taxon>
        <taxon>Euteleostomi</taxon>
        <taxon>Archelosauria</taxon>
        <taxon>Archosauria</taxon>
        <taxon>Dinosauria</taxon>
        <taxon>Saurischia</taxon>
        <taxon>Theropoda</taxon>
        <taxon>Coelurosauria</taxon>
        <taxon>Aves</taxon>
        <taxon>Neognathae</taxon>
        <taxon>Neoaves</taxon>
        <taxon>Telluraves</taxon>
        <taxon>Australaves</taxon>
        <taxon>Passeriformes</taxon>
        <taxon>Sylvioidea</taxon>
        <taxon>Zosteropidae</taxon>
        <taxon>Zosterops</taxon>
    </lineage>
</organism>
<feature type="non-terminal residue" evidence="2">
    <location>
        <position position="58"/>
    </location>
</feature>
<protein>
    <submittedName>
        <fullName evidence="2">Uncharacterized protein</fullName>
    </submittedName>
</protein>
<evidence type="ECO:0000313" key="2">
    <source>
        <dbReference type="EMBL" id="TRZ05276.1"/>
    </source>
</evidence>
<gene>
    <name evidence="2" type="ORF">HGM15179_021831</name>
</gene>
<evidence type="ECO:0000313" key="3">
    <source>
        <dbReference type="Proteomes" id="UP000796761"/>
    </source>
</evidence>
<dbReference type="EMBL" id="SWJQ01005185">
    <property type="protein sequence ID" value="TRZ05276.1"/>
    <property type="molecule type" value="Genomic_DNA"/>
</dbReference>
<sequence>VPTGDAARAEPQKYLGTPKYGGPQIPPQRPQIMQKSRVFTPKFGFFTPKYGVFIPKFL</sequence>
<dbReference type="AlphaFoldDB" id="A0A8K1D626"/>
<comment type="caution">
    <text evidence="2">The sequence shown here is derived from an EMBL/GenBank/DDBJ whole genome shotgun (WGS) entry which is preliminary data.</text>
</comment>
<name>A0A8K1D626_9PASS</name>
<evidence type="ECO:0000256" key="1">
    <source>
        <dbReference type="SAM" id="MobiDB-lite"/>
    </source>
</evidence>
<reference evidence="2" key="1">
    <citation type="submission" date="2019-04" db="EMBL/GenBank/DDBJ databases">
        <title>Genome assembly of Zosterops borbonicus 15179.</title>
        <authorList>
            <person name="Leroy T."/>
            <person name="Anselmetti Y."/>
            <person name="Tilak M.-K."/>
            <person name="Nabholz B."/>
        </authorList>
    </citation>
    <scope>NUCLEOTIDE SEQUENCE</scope>
    <source>
        <strain evidence="2">HGM_15179</strain>
        <tissue evidence="2">Muscle</tissue>
    </source>
</reference>
<keyword evidence="3" id="KW-1185">Reference proteome</keyword>